<evidence type="ECO:0000313" key="3">
    <source>
        <dbReference type="Proteomes" id="UP001276840"/>
    </source>
</evidence>
<organism evidence="2 3">
    <name type="scientific">Mesorhizobium montanum</name>
    <dbReference type="NCBI Taxonomy" id="3072323"/>
    <lineage>
        <taxon>Bacteria</taxon>
        <taxon>Pseudomonadati</taxon>
        <taxon>Pseudomonadota</taxon>
        <taxon>Alphaproteobacteria</taxon>
        <taxon>Hyphomicrobiales</taxon>
        <taxon>Phyllobacteriaceae</taxon>
        <taxon>Mesorhizobium</taxon>
    </lineage>
</organism>
<gene>
    <name evidence="2" type="ORF">RFM68_33170</name>
</gene>
<proteinExistence type="predicted"/>
<dbReference type="RefSeq" id="WP_320237153.1">
    <property type="nucleotide sequence ID" value="NZ_JAVIJF010000048.1"/>
</dbReference>
<feature type="region of interest" description="Disordered" evidence="1">
    <location>
        <begin position="383"/>
        <end position="406"/>
    </location>
</feature>
<protein>
    <submittedName>
        <fullName evidence="2">Uncharacterized protein</fullName>
    </submittedName>
</protein>
<keyword evidence="3" id="KW-1185">Reference proteome</keyword>
<comment type="caution">
    <text evidence="2">The sequence shown here is derived from an EMBL/GenBank/DDBJ whole genome shotgun (WGS) entry which is preliminary data.</text>
</comment>
<name>A0ABU4ZW79_9HYPH</name>
<sequence>MDKQTKGAWVIHHGRKISGDQRGASEYSAIDLAAKAASLLVRLAESKQADLSKSQVVAAARIGGLNPKTELQACLTQLQDRRVIDVAADGSVSVIGVTGRTALSHASDLFDENEPQPFELASIGLAELASSAPVGVKAATEYISDTYKLTKYDTSDFLGQAYGIGFVDAEGEGDDRLLFNGNLFRRNTAEKTKKVLDSLTPAEQASLQQFEQLLKVKGAIVATHAKKMLGAPLLSKLQAAAVFDINVVSNEAGEHAFMTSPGAFHKFTSPLIDDAFDHAKALVSALSYGMSQSTPVRGRIWGVELILAKLLRGEAVGPAPAIGSDYRALEFERVVKLTHTGNGYFTMRLLKMEVGQIALQVLKGGDAAAAALEVLPSAGMSGYTPPEAARTDFRTKKQGPQSKSQMRTLLSAVRGGGSL</sequence>
<accession>A0ABU4ZW79</accession>
<reference evidence="2 3" key="1">
    <citation type="submission" date="2023-08" db="EMBL/GenBank/DDBJ databases">
        <title>Implementing the SeqCode for naming new Mesorhizobium species isolated from Vachellia karroo root nodules.</title>
        <authorList>
            <person name="Van Lill M."/>
        </authorList>
    </citation>
    <scope>NUCLEOTIDE SEQUENCE [LARGE SCALE GENOMIC DNA]</scope>
    <source>
        <strain evidence="2 3">MSK 1335</strain>
    </source>
</reference>
<dbReference type="Proteomes" id="UP001276840">
    <property type="component" value="Unassembled WGS sequence"/>
</dbReference>
<dbReference type="EMBL" id="JAVIJF010000048">
    <property type="protein sequence ID" value="MDX8529285.1"/>
    <property type="molecule type" value="Genomic_DNA"/>
</dbReference>
<evidence type="ECO:0000313" key="2">
    <source>
        <dbReference type="EMBL" id="MDX8529285.1"/>
    </source>
</evidence>
<evidence type="ECO:0000256" key="1">
    <source>
        <dbReference type="SAM" id="MobiDB-lite"/>
    </source>
</evidence>